<evidence type="ECO:0000313" key="10">
    <source>
        <dbReference type="Proteomes" id="UP000653045"/>
    </source>
</evidence>
<evidence type="ECO:0000256" key="2">
    <source>
        <dbReference type="ARBA" id="ARBA00022525"/>
    </source>
</evidence>
<evidence type="ECO:0000259" key="7">
    <source>
        <dbReference type="Pfam" id="PF00746"/>
    </source>
</evidence>
<evidence type="ECO:0000256" key="6">
    <source>
        <dbReference type="SAM" id="Phobius"/>
    </source>
</evidence>
<dbReference type="Gene3D" id="2.60.40.10">
    <property type="entry name" value="Immunoglobulins"/>
    <property type="match status" value="1"/>
</dbReference>
<organism evidence="9 10">
    <name type="scientific">Streptococcus pacificus</name>
    <dbReference type="NCBI Taxonomy" id="2740577"/>
    <lineage>
        <taxon>Bacteria</taxon>
        <taxon>Bacillati</taxon>
        <taxon>Bacillota</taxon>
        <taxon>Bacilli</taxon>
        <taxon>Lactobacillales</taxon>
        <taxon>Streptococcaceae</taxon>
        <taxon>Streptococcus</taxon>
    </lineage>
</organism>
<dbReference type="Proteomes" id="UP000653045">
    <property type="component" value="Unassembled WGS sequence"/>
</dbReference>
<keyword evidence="3" id="KW-0732">Signal</keyword>
<keyword evidence="6" id="KW-1133">Transmembrane helix</keyword>
<gene>
    <name evidence="9" type="ORF">JHK62_05540</name>
</gene>
<dbReference type="RefSeq" id="WP_199575779.1">
    <property type="nucleotide sequence ID" value="NZ_JAENBO010000004.1"/>
</dbReference>
<protein>
    <submittedName>
        <fullName evidence="9">Ig-like domain-containing protein</fullName>
    </submittedName>
</protein>
<dbReference type="InterPro" id="IPR013783">
    <property type="entry name" value="Ig-like_fold"/>
</dbReference>
<comment type="caution">
    <text evidence="9">The sequence shown here is derived from an EMBL/GenBank/DDBJ whole genome shotgun (WGS) entry which is preliminary data.</text>
</comment>
<dbReference type="Pfam" id="PF00746">
    <property type="entry name" value="Gram_pos_anchor"/>
    <property type="match status" value="1"/>
</dbReference>
<dbReference type="InterPro" id="IPR019931">
    <property type="entry name" value="LPXTG_anchor"/>
</dbReference>
<evidence type="ECO:0000256" key="1">
    <source>
        <dbReference type="ARBA" id="ARBA00022512"/>
    </source>
</evidence>
<keyword evidence="1" id="KW-0134">Cell wall</keyword>
<dbReference type="EMBL" id="JAENBO010000004">
    <property type="protein sequence ID" value="MBJ8326130.1"/>
    <property type="molecule type" value="Genomic_DNA"/>
</dbReference>
<evidence type="ECO:0000256" key="3">
    <source>
        <dbReference type="ARBA" id="ARBA00022729"/>
    </source>
</evidence>
<name>A0ABS0ZJF2_9STRE</name>
<keyword evidence="10" id="KW-1185">Reference proteome</keyword>
<sequence>MNLFNQLKSNISYIFCSHKLSIKGLLTVLVVCGFLFNSSLFGSPTIVYATTTFKEFSLEETTLSIGKSTTLHITFEEPVFYLRKDSFNTKGVRITDLYSTDDAKTWTAIIVPLSNYNGLGKITLMSGAYYNALDGTQGSGNVIEVFVDTIAPLSPTINYEDPGADGVYNIPEVGPDGTITARVIVPTDTEVGDILIINGASYTITQDIIANGQEVEVAPDTTLSAYIIDKAGNKGQVAADRAAPEDASRPDASTTQLMINDVTMDNIITSQEGQTDIVITGQASGVFTAGDTIYLRINGVDYQGQVDDKGNFSITVKGSDLVADSDKTIDASLTATNTVGNQGTIVATKTYTLAPVPEAPTLTHEDPGSDGVYSQDEVGSDGTVAVTVKVPSGTAVGDILTIDGKDYEVTQAILTNGQLLEVKPGASVEAFITNTFGEVGPMATIMVSGQFKIPSKAPSYDLPVSDFVPETKVPDKAPSYDLPVSDFVPETKVPDTAPSYDLPVSDFVAETRVPDTAPSYNLPVSDFVPETRVPDTAPSYDLPVSDFVPETKVPDTAPSYDLPVSDFVAETRVPDTAPSYDLPVSDFVPETKIPDTAPSNDLPKVPINNEVSKNSQSGTSKSTSKGLPKTGDNRQFITIIGSFLVAWSILFNLFLKRKNN</sequence>
<evidence type="ECO:0000259" key="8">
    <source>
        <dbReference type="Pfam" id="PF19078"/>
    </source>
</evidence>
<evidence type="ECO:0000313" key="9">
    <source>
        <dbReference type="EMBL" id="MBJ8326130.1"/>
    </source>
</evidence>
<dbReference type="InterPro" id="IPR049826">
    <property type="entry name" value="Ig-like_ice"/>
</dbReference>
<feature type="domain" description="Bacterial Ig-like" evidence="8">
    <location>
        <begin position="57"/>
        <end position="141"/>
    </location>
</feature>
<feature type="domain" description="Gram-positive cocci surface proteins LPxTG" evidence="7">
    <location>
        <begin position="620"/>
        <end position="660"/>
    </location>
</feature>
<feature type="transmembrane region" description="Helical" evidence="6">
    <location>
        <begin position="636"/>
        <end position="655"/>
    </location>
</feature>
<feature type="compositionally biased region" description="Low complexity" evidence="5">
    <location>
        <begin position="612"/>
        <end position="628"/>
    </location>
</feature>
<evidence type="ECO:0000256" key="4">
    <source>
        <dbReference type="ARBA" id="ARBA00023088"/>
    </source>
</evidence>
<dbReference type="Pfam" id="PF19078">
    <property type="entry name" value="Big_12"/>
    <property type="match status" value="1"/>
</dbReference>
<feature type="region of interest" description="Disordered" evidence="5">
    <location>
        <begin position="579"/>
        <end position="628"/>
    </location>
</feature>
<keyword evidence="2" id="KW-0964">Secreted</keyword>
<keyword evidence="6" id="KW-0472">Membrane</keyword>
<dbReference type="InterPro" id="IPR044048">
    <property type="entry name" value="Big_12"/>
</dbReference>
<keyword evidence="6" id="KW-0812">Transmembrane</keyword>
<evidence type="ECO:0000256" key="5">
    <source>
        <dbReference type="SAM" id="MobiDB-lite"/>
    </source>
</evidence>
<proteinExistence type="predicted"/>
<dbReference type="NCBIfam" id="NF012196">
    <property type="entry name" value="Ig_like_ice"/>
    <property type="match status" value="1"/>
</dbReference>
<keyword evidence="4" id="KW-0572">Peptidoglycan-anchor</keyword>
<accession>A0ABS0ZJF2</accession>
<reference evidence="9 10" key="1">
    <citation type="journal article" date="2021" name="Int. J. Syst. Evol. Microbiol.">
        <title>Streptococcus vicugnae sp. nov., isolated from faeces of alpacas (Vicugna pacos) and cattle (Bos taurus), Streptococcus zalophi sp. nov., and Streptococcus pacificus sp. nov., isolated from respiratory tract of California sea lions (Zalophus californianus).</title>
        <authorList>
            <person name="Volokhov D.V."/>
            <person name="Zagorodnyaya T.A."/>
            <person name="Shen Z."/>
            <person name="Blom J."/>
            <person name="Furtak V.A."/>
            <person name="Eisenberg T."/>
            <person name="Fan P."/>
            <person name="Jeong K.C."/>
            <person name="Gao Y."/>
            <person name="Zhang S."/>
            <person name="Amselle M."/>
        </authorList>
    </citation>
    <scope>NUCLEOTIDE SEQUENCE [LARGE SCALE GENOMIC DNA]</scope>
    <source>
        <strain evidence="9 10">CSL7591</strain>
    </source>
</reference>